<evidence type="ECO:0000313" key="3">
    <source>
        <dbReference type="EMBL" id="QJA85535.1"/>
    </source>
</evidence>
<reference evidence="3" key="1">
    <citation type="submission" date="2020-03" db="EMBL/GenBank/DDBJ databases">
        <title>The deep terrestrial virosphere.</title>
        <authorList>
            <person name="Holmfeldt K."/>
            <person name="Nilsson E."/>
            <person name="Simone D."/>
            <person name="Lopez-Fernandez M."/>
            <person name="Wu X."/>
            <person name="de Brujin I."/>
            <person name="Lundin D."/>
            <person name="Andersson A."/>
            <person name="Bertilsson S."/>
            <person name="Dopson M."/>
        </authorList>
    </citation>
    <scope>NUCLEOTIDE SEQUENCE</scope>
    <source>
        <strain evidence="3">MM415B02208</strain>
    </source>
</reference>
<name>A0A6M3KVZ8_9ZZZZ</name>
<protein>
    <submittedName>
        <fullName evidence="3">Putative DNA binding, helix-turn-helix domain containing protein</fullName>
    </submittedName>
</protein>
<dbReference type="Gene3D" id="1.10.10.10">
    <property type="entry name" value="Winged helix-like DNA-binding domain superfamily/Winged helix DNA-binding domain"/>
    <property type="match status" value="1"/>
</dbReference>
<evidence type="ECO:0000259" key="2">
    <source>
        <dbReference type="Pfam" id="PF08279"/>
    </source>
</evidence>
<accession>A0A6M3KVZ8</accession>
<feature type="region of interest" description="Disordered" evidence="1">
    <location>
        <begin position="111"/>
        <end position="135"/>
    </location>
</feature>
<dbReference type="InterPro" id="IPR036390">
    <property type="entry name" value="WH_DNA-bd_sf"/>
</dbReference>
<organism evidence="3">
    <name type="scientific">viral metagenome</name>
    <dbReference type="NCBI Taxonomy" id="1070528"/>
    <lineage>
        <taxon>unclassified sequences</taxon>
        <taxon>metagenomes</taxon>
        <taxon>organismal metagenomes</taxon>
    </lineage>
</organism>
<evidence type="ECO:0000256" key="1">
    <source>
        <dbReference type="SAM" id="MobiDB-lite"/>
    </source>
</evidence>
<dbReference type="Pfam" id="PF08279">
    <property type="entry name" value="HTH_11"/>
    <property type="match status" value="1"/>
</dbReference>
<feature type="compositionally biased region" description="Polar residues" evidence="1">
    <location>
        <begin position="112"/>
        <end position="135"/>
    </location>
</feature>
<dbReference type="EMBL" id="MT142580">
    <property type="protein sequence ID" value="QJA85535.1"/>
    <property type="molecule type" value="Genomic_DNA"/>
</dbReference>
<proteinExistence type="predicted"/>
<dbReference type="InterPro" id="IPR036388">
    <property type="entry name" value="WH-like_DNA-bd_sf"/>
</dbReference>
<gene>
    <name evidence="3" type="ORF">MM415B02208_0015</name>
</gene>
<dbReference type="AlphaFoldDB" id="A0A6M3KVZ8"/>
<dbReference type="InterPro" id="IPR013196">
    <property type="entry name" value="HTH_11"/>
</dbReference>
<feature type="domain" description="Helix-turn-helix type 11" evidence="2">
    <location>
        <begin position="51"/>
        <end position="91"/>
    </location>
</feature>
<sequence length="281" mass="31184">MPQRSKSWRFWNGLLAPDHREAIGIAVWEFLWCIDRTTKEVDGVGLVHGGKDVTCKTIGDDLGLSERTVRRNLNQLEAAGYVTLQKGQRGYVISVPKSKKWTPRDRTEVASLGTSRPDTCGQSIPSRPDTSVTQTGHMCPVTNIMKLTVVDSTNQTVGSGKSVQPSERARNLQAEIIKMLGGTWGADRWAGVFLDTYLGATDWITDDMILDAVWKAKKQIGQRGWKYLVGNCKTSWGVIGNFIKDQKEKGAAEADNLSHQDRRARVPYVAPWKKEAVANGQ</sequence>
<dbReference type="SUPFAM" id="SSF46785">
    <property type="entry name" value="Winged helix' DNA-binding domain"/>
    <property type="match status" value="1"/>
</dbReference>